<feature type="region of interest" description="Disordered" evidence="9">
    <location>
        <begin position="1"/>
        <end position="24"/>
    </location>
</feature>
<reference evidence="10" key="1">
    <citation type="journal article" date="2022" name="G3 (Bethesda)">
        <title>High quality genome of the basidiomycete yeast Dioszegia hungarica PDD-24b-2 isolated from cloud water.</title>
        <authorList>
            <person name="Jarrige D."/>
            <person name="Haridas S."/>
            <person name="Bleykasten-Grosshans C."/>
            <person name="Joly M."/>
            <person name="Nadalig T."/>
            <person name="Sancelme M."/>
            <person name="Vuilleumier S."/>
            <person name="Grigoriev I.V."/>
            <person name="Amato P."/>
            <person name="Bringel F."/>
        </authorList>
    </citation>
    <scope>NUCLEOTIDE SEQUENCE</scope>
    <source>
        <strain evidence="10">PDD-24b-2</strain>
    </source>
</reference>
<keyword evidence="4" id="KW-0812">Transmembrane</keyword>
<name>A0AA38LYG0_9TREE</name>
<evidence type="ECO:0000256" key="4">
    <source>
        <dbReference type="ARBA" id="ARBA00022692"/>
    </source>
</evidence>
<keyword evidence="8" id="KW-0472">Membrane</keyword>
<gene>
    <name evidence="10" type="ORF">MKK02DRAFT_41986</name>
</gene>
<dbReference type="EMBL" id="JAKWFO010000002">
    <property type="protein sequence ID" value="KAI9638956.1"/>
    <property type="molecule type" value="Genomic_DNA"/>
</dbReference>
<evidence type="ECO:0000256" key="3">
    <source>
        <dbReference type="ARBA" id="ARBA00017689"/>
    </source>
</evidence>
<evidence type="ECO:0000256" key="9">
    <source>
        <dbReference type="SAM" id="MobiDB-lite"/>
    </source>
</evidence>
<dbReference type="GeneID" id="77730998"/>
<keyword evidence="7" id="KW-0496">Mitochondrion</keyword>
<dbReference type="AlphaFoldDB" id="A0AA38LYG0"/>
<evidence type="ECO:0000313" key="11">
    <source>
        <dbReference type="Proteomes" id="UP001164286"/>
    </source>
</evidence>
<evidence type="ECO:0000256" key="2">
    <source>
        <dbReference type="ARBA" id="ARBA00009575"/>
    </source>
</evidence>
<sequence>MPTLNIPTGNSTISEPVSDEQLSGDRVTDIKKALETIDLKNDFRNIEQIPCIRQSLLSGIAGGAGIGAVRYLASRSPRAGANWAVASFVIVSIFQCASETARRHEKDTGALPTHI</sequence>
<organism evidence="10 11">
    <name type="scientific">Dioszegia hungarica</name>
    <dbReference type="NCBI Taxonomy" id="4972"/>
    <lineage>
        <taxon>Eukaryota</taxon>
        <taxon>Fungi</taxon>
        <taxon>Dikarya</taxon>
        <taxon>Basidiomycota</taxon>
        <taxon>Agaricomycotina</taxon>
        <taxon>Tremellomycetes</taxon>
        <taxon>Tremellales</taxon>
        <taxon>Bulleribasidiaceae</taxon>
        <taxon>Dioszegia</taxon>
    </lineage>
</organism>
<comment type="similarity">
    <text evidence="2">Belongs to the COX20 family.</text>
</comment>
<evidence type="ECO:0000256" key="1">
    <source>
        <dbReference type="ARBA" id="ARBA00004273"/>
    </source>
</evidence>
<evidence type="ECO:0000256" key="5">
    <source>
        <dbReference type="ARBA" id="ARBA00022792"/>
    </source>
</evidence>
<proteinExistence type="inferred from homology"/>
<protein>
    <recommendedName>
        <fullName evidence="3">Cytochrome c oxidase assembly protein COX20, mitochondrial</fullName>
    </recommendedName>
</protein>
<evidence type="ECO:0000256" key="6">
    <source>
        <dbReference type="ARBA" id="ARBA00022989"/>
    </source>
</evidence>
<feature type="compositionally biased region" description="Polar residues" evidence="9">
    <location>
        <begin position="1"/>
        <end position="15"/>
    </location>
</feature>
<comment type="subcellular location">
    <subcellularLocation>
        <location evidence="1">Mitochondrion inner membrane</location>
    </subcellularLocation>
</comment>
<dbReference type="Proteomes" id="UP001164286">
    <property type="component" value="Unassembled WGS sequence"/>
</dbReference>
<evidence type="ECO:0000256" key="8">
    <source>
        <dbReference type="ARBA" id="ARBA00023136"/>
    </source>
</evidence>
<dbReference type="PANTHER" id="PTHR31586:SF1">
    <property type="entry name" value="CYTOCHROME C OXIDASE ASSEMBLY PROTEIN COX20, MITOCHONDRIAL"/>
    <property type="match status" value="1"/>
</dbReference>
<keyword evidence="6" id="KW-1133">Transmembrane helix</keyword>
<keyword evidence="11" id="KW-1185">Reference proteome</keyword>
<accession>A0AA38LYG0</accession>
<dbReference type="RefSeq" id="XP_052948733.1">
    <property type="nucleotide sequence ID" value="XM_053091793.1"/>
</dbReference>
<dbReference type="InterPro" id="IPR022533">
    <property type="entry name" value="Cox20"/>
</dbReference>
<evidence type="ECO:0000256" key="7">
    <source>
        <dbReference type="ARBA" id="ARBA00023128"/>
    </source>
</evidence>
<dbReference type="GO" id="GO:0005743">
    <property type="term" value="C:mitochondrial inner membrane"/>
    <property type="evidence" value="ECO:0007669"/>
    <property type="project" value="UniProtKB-SubCell"/>
</dbReference>
<dbReference type="Pfam" id="PF12597">
    <property type="entry name" value="Cox20"/>
    <property type="match status" value="1"/>
</dbReference>
<dbReference type="PANTHER" id="PTHR31586">
    <property type="entry name" value="CYTOCHROME C OXIDASE PROTEIN 20"/>
    <property type="match status" value="1"/>
</dbReference>
<keyword evidence="5" id="KW-0999">Mitochondrion inner membrane</keyword>
<dbReference type="GO" id="GO:0033617">
    <property type="term" value="P:mitochondrial respiratory chain complex IV assembly"/>
    <property type="evidence" value="ECO:0007669"/>
    <property type="project" value="InterPro"/>
</dbReference>
<comment type="caution">
    <text evidence="10">The sequence shown here is derived from an EMBL/GenBank/DDBJ whole genome shotgun (WGS) entry which is preliminary data.</text>
</comment>
<evidence type="ECO:0000313" key="10">
    <source>
        <dbReference type="EMBL" id="KAI9638956.1"/>
    </source>
</evidence>